<comment type="caution">
    <text evidence="2">The sequence shown here is derived from an EMBL/GenBank/DDBJ whole genome shotgun (WGS) entry which is preliminary data.</text>
</comment>
<protein>
    <submittedName>
        <fullName evidence="2">Uncharacterized protein</fullName>
    </submittedName>
</protein>
<reference evidence="2 3" key="1">
    <citation type="submission" date="2017-11" db="EMBL/GenBank/DDBJ databases">
        <title>De novo assembly and phasing of dikaryotic genomes from two isolates of Puccinia coronata f. sp. avenae, the causal agent of oat crown rust.</title>
        <authorList>
            <person name="Miller M.E."/>
            <person name="Zhang Y."/>
            <person name="Omidvar V."/>
            <person name="Sperschneider J."/>
            <person name="Schwessinger B."/>
            <person name="Raley C."/>
            <person name="Palmer J.M."/>
            <person name="Garnica D."/>
            <person name="Upadhyaya N."/>
            <person name="Rathjen J."/>
            <person name="Taylor J.M."/>
            <person name="Park R.F."/>
            <person name="Dodds P.N."/>
            <person name="Hirsch C.D."/>
            <person name="Kianian S.F."/>
            <person name="Figueroa M."/>
        </authorList>
    </citation>
    <scope>NUCLEOTIDE SEQUENCE [LARGE SCALE GENOMIC DNA]</scope>
    <source>
        <strain evidence="2">12NC29</strain>
    </source>
</reference>
<keyword evidence="3" id="KW-1185">Reference proteome</keyword>
<sequence length="164" mass="18184">MAGGGFGLLDPISAYNGWRTLNLSRAAVMSYIVASTGSGQFVSVEYHPTRAVCQRRVNADPAILLFFAAIIYLIPSNKSFVRMSTGIFPHDIAIQVRDNLRSEPTLSSLQRAISRIMYGASHDSRGNRSLEERNKVAPENYLKARPEPPTSPSLTRHFPHHPPH</sequence>
<dbReference type="Proteomes" id="UP000235388">
    <property type="component" value="Unassembled WGS sequence"/>
</dbReference>
<gene>
    <name evidence="2" type="ORF">PCANC_01311</name>
</gene>
<dbReference type="AlphaFoldDB" id="A0A2N5W6D3"/>
<feature type="region of interest" description="Disordered" evidence="1">
    <location>
        <begin position="122"/>
        <end position="164"/>
    </location>
</feature>
<evidence type="ECO:0000313" key="2">
    <source>
        <dbReference type="EMBL" id="PLW57801.1"/>
    </source>
</evidence>
<dbReference type="EMBL" id="PGCJ01000008">
    <property type="protein sequence ID" value="PLW57801.1"/>
    <property type="molecule type" value="Genomic_DNA"/>
</dbReference>
<organism evidence="2 3">
    <name type="scientific">Puccinia coronata f. sp. avenae</name>
    <dbReference type="NCBI Taxonomy" id="200324"/>
    <lineage>
        <taxon>Eukaryota</taxon>
        <taxon>Fungi</taxon>
        <taxon>Dikarya</taxon>
        <taxon>Basidiomycota</taxon>
        <taxon>Pucciniomycotina</taxon>
        <taxon>Pucciniomycetes</taxon>
        <taxon>Pucciniales</taxon>
        <taxon>Pucciniaceae</taxon>
        <taxon>Puccinia</taxon>
    </lineage>
</organism>
<feature type="compositionally biased region" description="Basic and acidic residues" evidence="1">
    <location>
        <begin position="122"/>
        <end position="146"/>
    </location>
</feature>
<evidence type="ECO:0000313" key="3">
    <source>
        <dbReference type="Proteomes" id="UP000235388"/>
    </source>
</evidence>
<accession>A0A2N5W6D3</accession>
<proteinExistence type="predicted"/>
<evidence type="ECO:0000256" key="1">
    <source>
        <dbReference type="SAM" id="MobiDB-lite"/>
    </source>
</evidence>
<name>A0A2N5W6D3_9BASI</name>